<dbReference type="SUPFAM" id="SSF161098">
    <property type="entry name" value="MetI-like"/>
    <property type="match status" value="1"/>
</dbReference>
<dbReference type="PANTHER" id="PTHR30151:SF20">
    <property type="entry name" value="ABC TRANSPORTER PERMEASE PROTEIN HI_0355-RELATED"/>
    <property type="match status" value="1"/>
</dbReference>
<evidence type="ECO:0000256" key="6">
    <source>
        <dbReference type="ARBA" id="ARBA00023136"/>
    </source>
</evidence>
<keyword evidence="6 7" id="KW-0472">Membrane</keyword>
<feature type="transmembrane region" description="Helical" evidence="7">
    <location>
        <begin position="12"/>
        <end position="31"/>
    </location>
</feature>
<feature type="transmembrane region" description="Helical" evidence="7">
    <location>
        <begin position="219"/>
        <end position="240"/>
    </location>
</feature>
<evidence type="ECO:0000256" key="7">
    <source>
        <dbReference type="RuleBase" id="RU363032"/>
    </source>
</evidence>
<feature type="transmembrane region" description="Helical" evidence="7">
    <location>
        <begin position="52"/>
        <end position="85"/>
    </location>
</feature>
<protein>
    <submittedName>
        <fullName evidence="9">Riboflavin transport system permease protein RibX</fullName>
    </submittedName>
</protein>
<evidence type="ECO:0000313" key="9">
    <source>
        <dbReference type="EMBL" id="GFP75910.1"/>
    </source>
</evidence>
<keyword evidence="4 7" id="KW-0812">Transmembrane</keyword>
<dbReference type="InterPro" id="IPR000515">
    <property type="entry name" value="MetI-like"/>
</dbReference>
<dbReference type="GO" id="GO:0055085">
    <property type="term" value="P:transmembrane transport"/>
    <property type="evidence" value="ECO:0007669"/>
    <property type="project" value="InterPro"/>
</dbReference>
<feature type="transmembrane region" description="Helical" evidence="7">
    <location>
        <begin position="91"/>
        <end position="112"/>
    </location>
</feature>
<dbReference type="Gene3D" id="1.10.3720.10">
    <property type="entry name" value="MetI-like"/>
    <property type="match status" value="1"/>
</dbReference>
<evidence type="ECO:0000256" key="5">
    <source>
        <dbReference type="ARBA" id="ARBA00022989"/>
    </source>
</evidence>
<keyword evidence="10" id="KW-1185">Reference proteome</keyword>
<dbReference type="Proteomes" id="UP000580568">
    <property type="component" value="Unassembled WGS sequence"/>
</dbReference>
<evidence type="ECO:0000259" key="8">
    <source>
        <dbReference type="PROSITE" id="PS50928"/>
    </source>
</evidence>
<evidence type="ECO:0000256" key="1">
    <source>
        <dbReference type="ARBA" id="ARBA00004651"/>
    </source>
</evidence>
<comment type="similarity">
    <text evidence="7">Belongs to the binding-protein-dependent transport system permease family.</text>
</comment>
<dbReference type="InterPro" id="IPR035906">
    <property type="entry name" value="MetI-like_sf"/>
</dbReference>
<gene>
    <name evidence="9" type="ORF">bsdtw1_02002</name>
</gene>
<organism evidence="9 10">
    <name type="scientific">Clostridium fungisolvens</name>
    <dbReference type="NCBI Taxonomy" id="1604897"/>
    <lineage>
        <taxon>Bacteria</taxon>
        <taxon>Bacillati</taxon>
        <taxon>Bacillota</taxon>
        <taxon>Clostridia</taxon>
        <taxon>Eubacteriales</taxon>
        <taxon>Clostridiaceae</taxon>
        <taxon>Clostridium</taxon>
    </lineage>
</organism>
<accession>A0A6V8SFS6</accession>
<reference evidence="9 10" key="1">
    <citation type="submission" date="2020-07" db="EMBL/GenBank/DDBJ databases">
        <title>A new beta-1,3-glucan-decomposing anaerobic bacterium isolated from anoxic soil subjected to biological soil disinfestation.</title>
        <authorList>
            <person name="Ueki A."/>
            <person name="Tonouchi A."/>
        </authorList>
    </citation>
    <scope>NUCLEOTIDE SEQUENCE [LARGE SCALE GENOMIC DNA]</scope>
    <source>
        <strain evidence="9 10">TW1</strain>
    </source>
</reference>
<evidence type="ECO:0000256" key="2">
    <source>
        <dbReference type="ARBA" id="ARBA00022448"/>
    </source>
</evidence>
<evidence type="ECO:0000256" key="4">
    <source>
        <dbReference type="ARBA" id="ARBA00022692"/>
    </source>
</evidence>
<comment type="caution">
    <text evidence="9">The sequence shown here is derived from an EMBL/GenBank/DDBJ whole genome shotgun (WGS) entry which is preliminary data.</text>
</comment>
<dbReference type="PANTHER" id="PTHR30151">
    <property type="entry name" value="ALKANE SULFONATE ABC TRANSPORTER-RELATED, MEMBRANE SUBUNIT"/>
    <property type="match status" value="1"/>
</dbReference>
<proteinExistence type="inferred from homology"/>
<name>A0A6V8SFS6_9CLOT</name>
<keyword evidence="3" id="KW-1003">Cell membrane</keyword>
<keyword evidence="2 7" id="KW-0813">Transport</keyword>
<dbReference type="CDD" id="cd06261">
    <property type="entry name" value="TM_PBP2"/>
    <property type="match status" value="1"/>
</dbReference>
<comment type="subcellular location">
    <subcellularLocation>
        <location evidence="1 7">Cell membrane</location>
        <topology evidence="1 7">Multi-pass membrane protein</topology>
    </subcellularLocation>
</comment>
<dbReference type="EMBL" id="BLZR01000001">
    <property type="protein sequence ID" value="GFP75910.1"/>
    <property type="molecule type" value="Genomic_DNA"/>
</dbReference>
<dbReference type="GO" id="GO:0005886">
    <property type="term" value="C:plasma membrane"/>
    <property type="evidence" value="ECO:0007669"/>
    <property type="project" value="UniProtKB-SubCell"/>
</dbReference>
<feature type="transmembrane region" description="Helical" evidence="7">
    <location>
        <begin position="119"/>
        <end position="139"/>
    </location>
</feature>
<sequence length="261" mass="29374">MMKKIKDYIFPLMFLLLLLLAWEFLIPYFKVPKYIIPRLSMVLKALWTQRELLYGHSIITLGEAVLGLMISVIIGISCALSIYLWRNVGKTLYPIIVFSQTIPTIALSPIMVMWFGYSIWSKVAVVVLFCFFPIVISTLDGLNAVDKDLEDVLKALGGSKFQIFFKLHMNTVLPNFLSSFKIAATYSVAGATIGEWLGAEKGLGIYVKRTAGMLQSDSVFAGVLVLSFLGLALFSTGFLLEKILLKYRRVIKESNYEIKKD</sequence>
<evidence type="ECO:0000313" key="10">
    <source>
        <dbReference type="Proteomes" id="UP000580568"/>
    </source>
</evidence>
<keyword evidence="5 7" id="KW-1133">Transmembrane helix</keyword>
<dbReference type="AlphaFoldDB" id="A0A6V8SFS6"/>
<feature type="domain" description="ABC transmembrane type-1" evidence="8">
    <location>
        <begin position="57"/>
        <end position="237"/>
    </location>
</feature>
<dbReference type="PROSITE" id="PS50928">
    <property type="entry name" value="ABC_TM1"/>
    <property type="match status" value="1"/>
</dbReference>
<evidence type="ECO:0000256" key="3">
    <source>
        <dbReference type="ARBA" id="ARBA00022475"/>
    </source>
</evidence>
<dbReference type="Pfam" id="PF00528">
    <property type="entry name" value="BPD_transp_1"/>
    <property type="match status" value="1"/>
</dbReference>